<proteinExistence type="predicted"/>
<dbReference type="InterPro" id="IPR001972">
    <property type="entry name" value="Stomatin_HflK_fam"/>
</dbReference>
<protein>
    <submittedName>
        <fullName evidence="2">OLC1v1002233C1</fullName>
    </submittedName>
</protein>
<dbReference type="InterPro" id="IPR050710">
    <property type="entry name" value="Band7/mec-2_domain"/>
</dbReference>
<sequence>MDSLKSGSRSANQLRHLKQLFNCHSSAGRAISTTTTATAPPSFLRHLSPHNQPLLTPCSSSVMAIRHLRTGRDPKGGFEERYEQNPGIIVPEWEAYVIERSGKYVKTLTAGTYQNDPELGRIAYILSLKEGPFSVAHQTAVTKDNVAISINGDLFLKIVNPKLASYAVEKPKDALINLARTTIQSEVGKMTLEETQSEWKVLNEKIASAINETAKEWGLECSRSEMKKKTLPQEKKVLAVAKPQIIRAELEKLADKFFSDATNVLASKAGKVSGPNLKAEWERIANSVAEKLERYLKGEEEPIVKMNQILKEGGGGERLREDHTLWPEIRRARNKKAEFIEIVPEGKAYVVERSGKYLKTILTEGAHELDPFKDIITYEYSLEEHFVRNSQPHVVTKDNATVSVSGTLCVKVVDPKLASYVIINPIDALIECANSTLQSKFREIRVDGILLEKSDTLNEEIRAAIDEAAKGWGLQCVSYEIDRISDRALLGDYTYFSS</sequence>
<dbReference type="GO" id="GO:0005739">
    <property type="term" value="C:mitochondrion"/>
    <property type="evidence" value="ECO:0007669"/>
    <property type="project" value="TreeGrafter"/>
</dbReference>
<dbReference type="PANTHER" id="PTHR43327">
    <property type="entry name" value="STOMATIN-LIKE PROTEIN 2, MITOCHONDRIAL"/>
    <property type="match status" value="1"/>
</dbReference>
<evidence type="ECO:0000259" key="1">
    <source>
        <dbReference type="SMART" id="SM00244"/>
    </source>
</evidence>
<dbReference type="InterPro" id="IPR036013">
    <property type="entry name" value="Band_7/SPFH_dom_sf"/>
</dbReference>
<feature type="domain" description="Band 7" evidence="1">
    <location>
        <begin position="85"/>
        <end position="243"/>
    </location>
</feature>
<keyword evidence="3" id="KW-1185">Reference proteome</keyword>
<dbReference type="PANTHER" id="PTHR43327:SF10">
    <property type="entry name" value="STOMATIN-LIKE PROTEIN 2, MITOCHONDRIAL"/>
    <property type="match status" value="1"/>
</dbReference>
<dbReference type="AlphaFoldDB" id="A0AAV1D7B7"/>
<dbReference type="Gene3D" id="3.30.479.30">
    <property type="entry name" value="Band 7 domain"/>
    <property type="match status" value="2"/>
</dbReference>
<accession>A0AAV1D7B7</accession>
<reference evidence="2" key="1">
    <citation type="submission" date="2023-03" db="EMBL/GenBank/DDBJ databases">
        <authorList>
            <person name="Julca I."/>
        </authorList>
    </citation>
    <scope>NUCLEOTIDE SEQUENCE</scope>
</reference>
<organism evidence="2 3">
    <name type="scientific">Oldenlandia corymbosa var. corymbosa</name>
    <dbReference type="NCBI Taxonomy" id="529605"/>
    <lineage>
        <taxon>Eukaryota</taxon>
        <taxon>Viridiplantae</taxon>
        <taxon>Streptophyta</taxon>
        <taxon>Embryophyta</taxon>
        <taxon>Tracheophyta</taxon>
        <taxon>Spermatophyta</taxon>
        <taxon>Magnoliopsida</taxon>
        <taxon>eudicotyledons</taxon>
        <taxon>Gunneridae</taxon>
        <taxon>Pentapetalae</taxon>
        <taxon>asterids</taxon>
        <taxon>lamiids</taxon>
        <taxon>Gentianales</taxon>
        <taxon>Rubiaceae</taxon>
        <taxon>Rubioideae</taxon>
        <taxon>Spermacoceae</taxon>
        <taxon>Hedyotis-Oldenlandia complex</taxon>
        <taxon>Oldenlandia</taxon>
    </lineage>
</organism>
<dbReference type="GO" id="GO:0007005">
    <property type="term" value="P:mitochondrion organization"/>
    <property type="evidence" value="ECO:0007669"/>
    <property type="project" value="TreeGrafter"/>
</dbReference>
<gene>
    <name evidence="2" type="ORF">OLC1_LOCUS12799</name>
</gene>
<dbReference type="SMART" id="SM00244">
    <property type="entry name" value="PHB"/>
    <property type="match status" value="2"/>
</dbReference>
<feature type="domain" description="Band 7" evidence="1">
    <location>
        <begin position="338"/>
        <end position="488"/>
    </location>
</feature>
<dbReference type="GO" id="GO:0016020">
    <property type="term" value="C:membrane"/>
    <property type="evidence" value="ECO:0007669"/>
    <property type="project" value="InterPro"/>
</dbReference>
<dbReference type="Pfam" id="PF01145">
    <property type="entry name" value="Band_7"/>
    <property type="match status" value="2"/>
</dbReference>
<dbReference type="CDD" id="cd08829">
    <property type="entry name" value="SPFH_paraslipin"/>
    <property type="match status" value="1"/>
</dbReference>
<dbReference type="EMBL" id="OX459121">
    <property type="protein sequence ID" value="CAI9103700.1"/>
    <property type="molecule type" value="Genomic_DNA"/>
</dbReference>
<dbReference type="SUPFAM" id="SSF117892">
    <property type="entry name" value="Band 7/SPFH domain"/>
    <property type="match status" value="2"/>
</dbReference>
<dbReference type="PRINTS" id="PR00721">
    <property type="entry name" value="STOMATIN"/>
</dbReference>
<name>A0AAV1D7B7_OLDCO</name>
<evidence type="ECO:0000313" key="3">
    <source>
        <dbReference type="Proteomes" id="UP001161247"/>
    </source>
</evidence>
<evidence type="ECO:0000313" key="2">
    <source>
        <dbReference type="EMBL" id="CAI9103700.1"/>
    </source>
</evidence>
<dbReference type="InterPro" id="IPR001107">
    <property type="entry name" value="Band_7"/>
</dbReference>
<dbReference type="Proteomes" id="UP001161247">
    <property type="component" value="Chromosome 4"/>
</dbReference>